<feature type="transmembrane region" description="Helical" evidence="1">
    <location>
        <begin position="7"/>
        <end position="23"/>
    </location>
</feature>
<evidence type="ECO:0000256" key="1">
    <source>
        <dbReference type="SAM" id="Phobius"/>
    </source>
</evidence>
<dbReference type="Proteomes" id="UP000321118">
    <property type="component" value="Unassembled WGS sequence"/>
</dbReference>
<feature type="transmembrane region" description="Helical" evidence="1">
    <location>
        <begin position="29"/>
        <end position="48"/>
    </location>
</feature>
<comment type="caution">
    <text evidence="3">The sequence shown here is derived from an EMBL/GenBank/DDBJ whole genome shotgun (WGS) entry which is preliminary data.</text>
</comment>
<dbReference type="PANTHER" id="PTHR34351">
    <property type="entry name" value="SLR1927 PROTEIN-RELATED"/>
    <property type="match status" value="1"/>
</dbReference>
<keyword evidence="1" id="KW-0812">Transmembrane</keyword>
<keyword evidence="1" id="KW-1133">Transmembrane helix</keyword>
<evidence type="ECO:0000313" key="4">
    <source>
        <dbReference type="Proteomes" id="UP000321118"/>
    </source>
</evidence>
<feature type="domain" description="DUF58" evidence="2">
    <location>
        <begin position="190"/>
        <end position="270"/>
    </location>
</feature>
<keyword evidence="4" id="KW-1185">Reference proteome</keyword>
<reference evidence="3 4" key="1">
    <citation type="submission" date="2019-07" db="EMBL/GenBank/DDBJ databases">
        <title>Whole genome shotgun sequence of Cellulomonas xylanilytica NBRC 101102.</title>
        <authorList>
            <person name="Hosoyama A."/>
            <person name="Uohara A."/>
            <person name="Ohji S."/>
            <person name="Ichikawa N."/>
        </authorList>
    </citation>
    <scope>NUCLEOTIDE SEQUENCE [LARGE SCALE GENOMIC DNA]</scope>
    <source>
        <strain evidence="3 4">NBRC 101102</strain>
    </source>
</reference>
<organism evidence="3 4">
    <name type="scientific">Cellulomonas xylanilytica</name>
    <dbReference type="NCBI Taxonomy" id="233583"/>
    <lineage>
        <taxon>Bacteria</taxon>
        <taxon>Bacillati</taxon>
        <taxon>Actinomycetota</taxon>
        <taxon>Actinomycetes</taxon>
        <taxon>Micrococcales</taxon>
        <taxon>Cellulomonadaceae</taxon>
        <taxon>Cellulomonas</taxon>
    </lineage>
</organism>
<protein>
    <recommendedName>
        <fullName evidence="2">DUF58 domain-containing protein</fullName>
    </recommendedName>
</protein>
<gene>
    <name evidence="3" type="ORF">CXY01_03450</name>
</gene>
<proteinExistence type="predicted"/>
<sequence>MITTSGKAVAVAGVLLLVAGWWLDYPELVAIGLACVLALAISALWMVYRPSLDAVREIQPLRVQEGELARGVVTLTNTAGRRSPPVLALERFGSRTITLPLPSLAPGASHASTYPLPTDRRGVFPVGPLSIGHTDPLRLMRISRDYASTGALTVYPLLHAVAVLPSGRSQDSEGPTSSSAPRGGIAFHSLREYEPGDDHRLIHAKASARTGVLMVRHNVVPQEPRLMIVLDTSAEPYDAQSFEEAVRVAASLAVAAVDGRFPLALHTTGGAGVVVDRTRDRSEVLDLLARVEPSTDDPGLAALLRLTPREEGVSLGVVTGQPSPEQRAAVSRARGRFQMVSVAQLGERFGRRAAPLEGALVVNVATSEDFAEAWNSQIRG</sequence>
<dbReference type="RefSeq" id="WP_146925321.1">
    <property type="nucleotide sequence ID" value="NZ_BJUB01000001.1"/>
</dbReference>
<dbReference type="InterPro" id="IPR002881">
    <property type="entry name" value="DUF58"/>
</dbReference>
<name>A0A510V3X8_9CELL</name>
<evidence type="ECO:0000259" key="2">
    <source>
        <dbReference type="Pfam" id="PF01882"/>
    </source>
</evidence>
<dbReference type="Pfam" id="PF01882">
    <property type="entry name" value="DUF58"/>
    <property type="match status" value="1"/>
</dbReference>
<evidence type="ECO:0000313" key="3">
    <source>
        <dbReference type="EMBL" id="GEK19825.1"/>
    </source>
</evidence>
<accession>A0A510V3X8</accession>
<dbReference type="PANTHER" id="PTHR34351:SF1">
    <property type="entry name" value="SLR1927 PROTEIN"/>
    <property type="match status" value="1"/>
</dbReference>
<dbReference type="EMBL" id="BJUB01000001">
    <property type="protein sequence ID" value="GEK19825.1"/>
    <property type="molecule type" value="Genomic_DNA"/>
</dbReference>
<dbReference type="AlphaFoldDB" id="A0A510V3X8"/>
<dbReference type="OrthoDB" id="9812729at2"/>
<keyword evidence="1" id="KW-0472">Membrane</keyword>